<evidence type="ECO:0000313" key="2">
    <source>
        <dbReference type="Proteomes" id="UP001076464"/>
    </source>
</evidence>
<reference evidence="1" key="1">
    <citation type="submission" date="2022-08" db="EMBL/GenBank/DDBJ databases">
        <title>Genome sequencing of Pelomonas sp. UHG3.</title>
        <authorList>
            <person name="So Y."/>
        </authorList>
    </citation>
    <scope>NUCLEOTIDE SEQUENCE</scope>
    <source>
        <strain evidence="1">UHG3</strain>
    </source>
</reference>
<proteinExistence type="predicted"/>
<dbReference type="EMBL" id="JAPPUY010000004">
    <property type="protein sequence ID" value="MCY4746391.1"/>
    <property type="molecule type" value="Genomic_DNA"/>
</dbReference>
<gene>
    <name evidence="1" type="ORF">NYO99_15515</name>
</gene>
<organism evidence="1 2">
    <name type="scientific">Roseateles hydrophilus</name>
    <dbReference type="NCBI Taxonomy" id="2975054"/>
    <lineage>
        <taxon>Bacteria</taxon>
        <taxon>Pseudomonadati</taxon>
        <taxon>Pseudomonadota</taxon>
        <taxon>Betaproteobacteria</taxon>
        <taxon>Burkholderiales</taxon>
        <taxon>Sphaerotilaceae</taxon>
        <taxon>Roseateles</taxon>
    </lineage>
</organism>
<accession>A0ACC6CD86</accession>
<keyword evidence="2" id="KW-1185">Reference proteome</keyword>
<name>A0ACC6CD86_9BURK</name>
<protein>
    <submittedName>
        <fullName evidence="1">EAL domain-containing protein</fullName>
    </submittedName>
</protein>
<evidence type="ECO:0000313" key="1">
    <source>
        <dbReference type="EMBL" id="MCY4746391.1"/>
    </source>
</evidence>
<comment type="caution">
    <text evidence="1">The sequence shown here is derived from an EMBL/GenBank/DDBJ whole genome shotgun (WGS) entry which is preliminary data.</text>
</comment>
<dbReference type="Proteomes" id="UP001076464">
    <property type="component" value="Unassembled WGS sequence"/>
</dbReference>
<sequence length="602" mass="66019">MTESLQPPGLRRHGSPYAPAMHGADAGVRRNDLSHWQQWAMAFEHIRDGVMITDAACRIQTVNAAFSAITGYSAAEVAGQTPRLLQSGKHAPDFYRQMWGALTLHDHWQGEIWNRRKNGEVYPELLTLNAVRDADGTVTHYVGVFTDISHSKSTEAQLERLAHYDPLTELPNRALLQARLEQMLLRARRQCATTAVLIIDLDGFKTVNDSLGHPAGDELLVRVAGRLLACMRTDDLLGRLGGDEFMVVLEDCGSPEAVARLARELLDTLTEAVPLSCGQPVFVTASIGISLHPVDGSLGLVELLRDADTALYRAKEEGRNRFCFYTSNMNAQAVAKLDVEAALSRALERGELLLHYQPKVDGASGRIVGAEALLRWNRNGNGLVPPGHFIPIAEQSCLIQHIGAWVINEACRQIRAWLDAGLPVVRVAVNVAARQFAAGDLDQVVAGALQRHGVDPQWLEIEITEGMLITDPQGATLMLMRIKALGVKLSLDDFGTGFSSLAYLQHFPLDAVKIDQSFTRRIGEEPDGAALVDAIIALAHRLHLRVVAEGVETELQRDYLLQQGCDELQGYHFGRPAPAATLEQHLLEQTRAPLTPPPLTLT</sequence>